<dbReference type="PANTHER" id="PTHR37418">
    <property type="entry name" value="3-KETO-5-AMINOHEXANOATE CLEAVAGE ENZYME-RELATED"/>
    <property type="match status" value="1"/>
</dbReference>
<dbReference type="Pfam" id="PF05853">
    <property type="entry name" value="BKACE"/>
    <property type="match status" value="1"/>
</dbReference>
<evidence type="ECO:0000256" key="1">
    <source>
        <dbReference type="ARBA" id="ARBA00001947"/>
    </source>
</evidence>
<gene>
    <name evidence="5" type="ORF">UFOPK1392_00688</name>
    <name evidence="6" type="ORF">UFOPK3733_00540</name>
</gene>
<comment type="cofactor">
    <cofactor evidence="1">
        <name>Zn(2+)</name>
        <dbReference type="ChEBI" id="CHEBI:29105"/>
    </cofactor>
</comment>
<dbReference type="PANTHER" id="PTHR37418:SF2">
    <property type="entry name" value="3-KETO-5-AMINOHEXANOATE CLEAVAGE ENZYME"/>
    <property type="match status" value="1"/>
</dbReference>
<sequence>MERSSVIIEAAINGFTPRTRNPHVPKSAEEVAADALACFAAGAAIVHNHGAVFGDPEAVAAEYLAGWASVFAERPDALLYPTANVVDGILDIRHLELLAATGLLRVSLCDPGSLNLGGVNAEGIPVGSFVYTNSFDAIALQMEQATRDRVGPSLAIYEPGFLRCALSWWRAGRLPQGSMLKFYLSTEHGYMGAPFGLPATRGGLDAYLDILGDCPVPWAVSVVGGDVVASGLAEYAVQRGGHIHLGLEFHAGDRTPTNAELVTEAVELCDRLGVQVATPDDAAKLLDLPRR</sequence>
<dbReference type="EMBL" id="CAEMXZ010000021">
    <property type="protein sequence ID" value="CAB4322947.1"/>
    <property type="molecule type" value="Genomic_DNA"/>
</dbReference>
<evidence type="ECO:0000313" key="5">
    <source>
        <dbReference type="EMBL" id="CAB4322947.1"/>
    </source>
</evidence>
<evidence type="ECO:0000256" key="3">
    <source>
        <dbReference type="ARBA" id="ARBA00022723"/>
    </source>
</evidence>
<dbReference type="AlphaFoldDB" id="A0A6J5YES6"/>
<dbReference type="InterPro" id="IPR013785">
    <property type="entry name" value="Aldolase_TIM"/>
</dbReference>
<dbReference type="Gene3D" id="3.20.20.70">
    <property type="entry name" value="Aldolase class I"/>
    <property type="match status" value="1"/>
</dbReference>
<evidence type="ECO:0000256" key="4">
    <source>
        <dbReference type="ARBA" id="ARBA00022833"/>
    </source>
</evidence>
<keyword evidence="2" id="KW-0808">Transferase</keyword>
<keyword evidence="4" id="KW-0862">Zinc</keyword>
<dbReference type="InterPro" id="IPR008567">
    <property type="entry name" value="BKACE"/>
</dbReference>
<proteinExistence type="predicted"/>
<dbReference type="GO" id="GO:0043720">
    <property type="term" value="F:3-keto-5-aminohexanoate cleavage activity"/>
    <property type="evidence" value="ECO:0007669"/>
    <property type="project" value="InterPro"/>
</dbReference>
<dbReference type="GO" id="GO:0046872">
    <property type="term" value="F:metal ion binding"/>
    <property type="evidence" value="ECO:0007669"/>
    <property type="project" value="UniProtKB-KW"/>
</dbReference>
<dbReference type="EMBL" id="CAFBNC010000017">
    <property type="protein sequence ID" value="CAB4928835.1"/>
    <property type="molecule type" value="Genomic_DNA"/>
</dbReference>
<organism evidence="5">
    <name type="scientific">freshwater metagenome</name>
    <dbReference type="NCBI Taxonomy" id="449393"/>
    <lineage>
        <taxon>unclassified sequences</taxon>
        <taxon>metagenomes</taxon>
        <taxon>ecological metagenomes</taxon>
    </lineage>
</organism>
<evidence type="ECO:0000313" key="6">
    <source>
        <dbReference type="EMBL" id="CAB4928835.1"/>
    </source>
</evidence>
<keyword evidence="3" id="KW-0479">Metal-binding</keyword>
<accession>A0A6J5YES6</accession>
<name>A0A6J5YES6_9ZZZZ</name>
<reference evidence="5" key="1">
    <citation type="submission" date="2020-05" db="EMBL/GenBank/DDBJ databases">
        <authorList>
            <person name="Chiriac C."/>
            <person name="Salcher M."/>
            <person name="Ghai R."/>
            <person name="Kavagutti S V."/>
        </authorList>
    </citation>
    <scope>NUCLEOTIDE SEQUENCE</scope>
</reference>
<evidence type="ECO:0000256" key="2">
    <source>
        <dbReference type="ARBA" id="ARBA00022679"/>
    </source>
</evidence>
<protein>
    <submittedName>
        <fullName evidence="5">Unannotated protein</fullName>
    </submittedName>
</protein>